<dbReference type="GO" id="GO:0015833">
    <property type="term" value="P:peptide transport"/>
    <property type="evidence" value="ECO:0007669"/>
    <property type="project" value="TreeGrafter"/>
</dbReference>
<sequence length="536" mass="59264">MQNNHWFKTGFLSFAASLFLIGCASEPTTEQEENAGDAGGEAIGDSGGGDLILGVLSDISMLDPHTSSDVPSGAVQSNIYETLVKFNSDMELEPLLAESWEAVEEDVWEFRLQEGVTFHDGSEFNGDVVKANIERILDETTASPRAILFEIIEKIEVVDSHTVRMKTEQPFAPLPAHFAHYASSMISLKAIEADQAAVESGEQPGTYINEHPYGTGAFTFENWNPGSEVVLSRFDDYWGEPAHVDTATFRVIPEDLTRLAELETGGVHIIDPIQASDRARVENTDGMNLYQRNAASITYMGFNVQKEPLDDELVRQAIALALDKDAMLQGVLDGTGEPAVGPLNETNFGFSSEVAGIEQDVERARELLAEAGYEEGFSTTIWTNDNRERMDIAEIAQANLADVGIDANIEVVEWGAYLELTGSGNHDLFILGLSLGTGDADYPMHMLFHSENIGETGNRSFFQDEAFDAMLHEARIEQDEETRLQMYVEATEYLNEKVPTVFLYHPDHLMGYRDEVQGFWADASGIYQLQDVSLEQ</sequence>
<feature type="signal peptide" evidence="4">
    <location>
        <begin position="1"/>
        <end position="24"/>
    </location>
</feature>
<gene>
    <name evidence="6" type="ORF">AMD02_14585</name>
</gene>
<comment type="caution">
    <text evidence="6">The sequence shown here is derived from an EMBL/GenBank/DDBJ whole genome shotgun (WGS) entry which is preliminary data.</text>
</comment>
<comment type="similarity">
    <text evidence="1">Belongs to the bacterial solute-binding protein 5 family.</text>
</comment>
<evidence type="ECO:0000313" key="6">
    <source>
        <dbReference type="EMBL" id="KOO39938.1"/>
    </source>
</evidence>
<dbReference type="GO" id="GO:0043190">
    <property type="term" value="C:ATP-binding cassette (ABC) transporter complex"/>
    <property type="evidence" value="ECO:0007669"/>
    <property type="project" value="InterPro"/>
</dbReference>
<keyword evidence="2" id="KW-0813">Transport</keyword>
<dbReference type="GO" id="GO:0042597">
    <property type="term" value="C:periplasmic space"/>
    <property type="evidence" value="ECO:0007669"/>
    <property type="project" value="UniProtKB-ARBA"/>
</dbReference>
<feature type="domain" description="Solute-binding protein family 5" evidence="5">
    <location>
        <begin position="91"/>
        <end position="454"/>
    </location>
</feature>
<dbReference type="PANTHER" id="PTHR30290">
    <property type="entry name" value="PERIPLASMIC BINDING COMPONENT OF ABC TRANSPORTER"/>
    <property type="match status" value="1"/>
</dbReference>
<dbReference type="Gene3D" id="3.10.105.10">
    <property type="entry name" value="Dipeptide-binding Protein, Domain 3"/>
    <property type="match status" value="1"/>
</dbReference>
<dbReference type="InterPro" id="IPR000914">
    <property type="entry name" value="SBP_5_dom"/>
</dbReference>
<evidence type="ECO:0000256" key="2">
    <source>
        <dbReference type="ARBA" id="ARBA00022448"/>
    </source>
</evidence>
<dbReference type="PANTHER" id="PTHR30290:SF9">
    <property type="entry name" value="OLIGOPEPTIDE-BINDING PROTEIN APPA"/>
    <property type="match status" value="1"/>
</dbReference>
<keyword evidence="3 4" id="KW-0732">Signal</keyword>
<evidence type="ECO:0000259" key="5">
    <source>
        <dbReference type="Pfam" id="PF00496"/>
    </source>
</evidence>
<dbReference type="InterPro" id="IPR039424">
    <property type="entry name" value="SBP_5"/>
</dbReference>
<proteinExistence type="inferred from homology"/>
<accession>A0A0M0KNH7</accession>
<feature type="chain" id="PRO_5044367198" evidence="4">
    <location>
        <begin position="25"/>
        <end position="536"/>
    </location>
</feature>
<dbReference type="CDD" id="cd08499">
    <property type="entry name" value="PBP2_Ylib_like"/>
    <property type="match status" value="1"/>
</dbReference>
<dbReference type="PIRSF" id="PIRSF002741">
    <property type="entry name" value="MppA"/>
    <property type="match status" value="1"/>
</dbReference>
<protein>
    <submittedName>
        <fullName evidence="6">ABC transporter substrate-binding protein</fullName>
    </submittedName>
</protein>
<dbReference type="Pfam" id="PF00496">
    <property type="entry name" value="SBP_bac_5"/>
    <property type="match status" value="1"/>
</dbReference>
<dbReference type="GeneID" id="87596649"/>
<dbReference type="Gene3D" id="3.90.76.10">
    <property type="entry name" value="Dipeptide-binding Protein, Domain 1"/>
    <property type="match status" value="1"/>
</dbReference>
<dbReference type="RefSeq" id="WP_053431784.1">
    <property type="nucleotide sequence ID" value="NZ_CP040441.1"/>
</dbReference>
<dbReference type="AlphaFoldDB" id="A0A0M0KNH7"/>
<evidence type="ECO:0000256" key="4">
    <source>
        <dbReference type="SAM" id="SignalP"/>
    </source>
</evidence>
<organism evidence="6">
    <name type="scientific">Halalkalibacterium halodurans</name>
    <name type="common">Bacillus halodurans</name>
    <dbReference type="NCBI Taxonomy" id="86665"/>
    <lineage>
        <taxon>Bacteria</taxon>
        <taxon>Bacillati</taxon>
        <taxon>Bacillota</taxon>
        <taxon>Bacilli</taxon>
        <taxon>Bacillales</taxon>
        <taxon>Bacillaceae</taxon>
        <taxon>Halalkalibacterium (ex Joshi et al. 2022)</taxon>
    </lineage>
</organism>
<evidence type="ECO:0000256" key="1">
    <source>
        <dbReference type="ARBA" id="ARBA00005695"/>
    </source>
</evidence>
<dbReference type="Gene3D" id="3.40.190.10">
    <property type="entry name" value="Periplasmic binding protein-like II"/>
    <property type="match status" value="1"/>
</dbReference>
<reference evidence="6" key="1">
    <citation type="submission" date="2015-08" db="EMBL/GenBank/DDBJ databases">
        <title>Complete DNA Sequence of Pseudomonas syringae pv. actinidiae, the Causal Agent of Kiwifruit Canker Disease.</title>
        <authorList>
            <person name="Rikkerink E.H.A."/>
            <person name="Fineran P.C."/>
        </authorList>
    </citation>
    <scope>NUCLEOTIDE SEQUENCE</scope>
    <source>
        <strain evidence="6">DSM 13666</strain>
    </source>
</reference>
<dbReference type="SUPFAM" id="SSF53850">
    <property type="entry name" value="Periplasmic binding protein-like II"/>
    <property type="match status" value="1"/>
</dbReference>
<name>A0A0M0KNH7_ALKHA</name>
<dbReference type="GO" id="GO:1904680">
    <property type="term" value="F:peptide transmembrane transporter activity"/>
    <property type="evidence" value="ECO:0007669"/>
    <property type="project" value="TreeGrafter"/>
</dbReference>
<evidence type="ECO:0000256" key="3">
    <source>
        <dbReference type="ARBA" id="ARBA00022729"/>
    </source>
</evidence>
<dbReference type="EMBL" id="LILD01000001">
    <property type="protein sequence ID" value="KOO39938.1"/>
    <property type="molecule type" value="Genomic_DNA"/>
</dbReference>
<dbReference type="InterPro" id="IPR030678">
    <property type="entry name" value="Peptide/Ni-bd"/>
</dbReference>
<dbReference type="PATRIC" id="fig|136160.3.peg.3386"/>